<reference evidence="2 3" key="1">
    <citation type="submission" date="2018-06" db="EMBL/GenBank/DDBJ databases">
        <title>Comparative analysis of microorganisms from saline springs in Andes Mountain Range, Colombia.</title>
        <authorList>
            <person name="Rubin E."/>
        </authorList>
    </citation>
    <scope>NUCLEOTIDE SEQUENCE [LARGE SCALE GENOMIC DNA]</scope>
    <source>
        <strain evidence="2 3">USBA-857</strain>
    </source>
</reference>
<evidence type="ECO:0000256" key="1">
    <source>
        <dbReference type="SAM" id="MobiDB-lite"/>
    </source>
</evidence>
<dbReference type="EMBL" id="QLSX01000002">
    <property type="protein sequence ID" value="RAR63570.1"/>
    <property type="molecule type" value="Genomic_DNA"/>
</dbReference>
<evidence type="ECO:0000313" key="3">
    <source>
        <dbReference type="Proteomes" id="UP000249700"/>
    </source>
</evidence>
<dbReference type="Pfam" id="PF04338">
    <property type="entry name" value="DUF481"/>
    <property type="match status" value="1"/>
</dbReference>
<accession>A0A328XWD7</accession>
<evidence type="ECO:0000313" key="2">
    <source>
        <dbReference type="EMBL" id="RAR63570.1"/>
    </source>
</evidence>
<feature type="compositionally biased region" description="Polar residues" evidence="1">
    <location>
        <begin position="275"/>
        <end position="286"/>
    </location>
</feature>
<protein>
    <submittedName>
        <fullName evidence="2">Putative salt-induced outer membrane protein</fullName>
    </submittedName>
</protein>
<feature type="compositionally biased region" description="Basic and acidic residues" evidence="1">
    <location>
        <begin position="1"/>
        <end position="13"/>
    </location>
</feature>
<dbReference type="InterPro" id="IPR007433">
    <property type="entry name" value="DUF481"/>
</dbReference>
<comment type="caution">
    <text evidence="2">The sequence shown here is derived from an EMBL/GenBank/DDBJ whole genome shotgun (WGS) entry which is preliminary data.</text>
</comment>
<dbReference type="AlphaFoldDB" id="A0A328XWD7"/>
<gene>
    <name evidence="2" type="ORF">BCL93_102312</name>
</gene>
<name>A0A328XWD7_9GAMM</name>
<dbReference type="Proteomes" id="UP000249700">
    <property type="component" value="Unassembled WGS sequence"/>
</dbReference>
<sequence>MIPHFPHSDRHCPDGQAPRRAGQPAGAIQELAASRPSRLLQLVLLAGTLGAAIASSPVMAYPFYAPPKAKPDAPTLSGDAELGYTRLSGNTNSQTLIAKTRLAWLTDDWLHTLRLEARTVSEDEETEDEHYLASWRERYDLSGPHYLFGFTRWERERDSGYDRQLTAIGGYGRQLLDDPAHQLSLEAGPGYRDDRVEDQASQQLPVAYGAMDYRFTLSDTGYFEQQMSVETTSENTTVRSLSAITSKLTSRLALRLSHEIKHNSQPPDSAETRTDTTTSASLQLSW</sequence>
<feature type="region of interest" description="Disordered" evidence="1">
    <location>
        <begin position="1"/>
        <end position="25"/>
    </location>
</feature>
<feature type="region of interest" description="Disordered" evidence="1">
    <location>
        <begin position="259"/>
        <end position="286"/>
    </location>
</feature>
<proteinExistence type="predicted"/>
<dbReference type="RefSeq" id="WP_425339111.1">
    <property type="nucleotide sequence ID" value="NZ_QLSX01000002.1"/>
</dbReference>
<organism evidence="2 3">
    <name type="scientific">Onishia taeanensis</name>
    <dbReference type="NCBI Taxonomy" id="284577"/>
    <lineage>
        <taxon>Bacteria</taxon>
        <taxon>Pseudomonadati</taxon>
        <taxon>Pseudomonadota</taxon>
        <taxon>Gammaproteobacteria</taxon>
        <taxon>Oceanospirillales</taxon>
        <taxon>Halomonadaceae</taxon>
        <taxon>Onishia</taxon>
    </lineage>
</organism>